<keyword evidence="2" id="KW-1185">Reference proteome</keyword>
<evidence type="ECO:0000313" key="2">
    <source>
        <dbReference type="Proteomes" id="UP001163603"/>
    </source>
</evidence>
<comment type="caution">
    <text evidence="1">The sequence shown here is derived from an EMBL/GenBank/DDBJ whole genome shotgun (WGS) entry which is preliminary data.</text>
</comment>
<protein>
    <submittedName>
        <fullName evidence="1">Uncharacterized protein</fullName>
    </submittedName>
</protein>
<gene>
    <name evidence="1" type="ORF">Pint_20290</name>
</gene>
<reference evidence="2" key="1">
    <citation type="journal article" date="2023" name="G3 (Bethesda)">
        <title>Genome assembly and association tests identify interacting loci associated with vigor, precocity, and sex in interspecific pistachio rootstocks.</title>
        <authorList>
            <person name="Palmer W."/>
            <person name="Jacygrad E."/>
            <person name="Sagayaradj S."/>
            <person name="Cavanaugh K."/>
            <person name="Han R."/>
            <person name="Bertier L."/>
            <person name="Beede B."/>
            <person name="Kafkas S."/>
            <person name="Golino D."/>
            <person name="Preece J."/>
            <person name="Michelmore R."/>
        </authorList>
    </citation>
    <scope>NUCLEOTIDE SEQUENCE [LARGE SCALE GENOMIC DNA]</scope>
</reference>
<dbReference type="Proteomes" id="UP001163603">
    <property type="component" value="Chromosome 13"/>
</dbReference>
<proteinExistence type="predicted"/>
<name>A0ACC0XDI8_9ROSI</name>
<accession>A0ACC0XDI8</accession>
<dbReference type="EMBL" id="CM047748">
    <property type="protein sequence ID" value="KAJ0014539.1"/>
    <property type="molecule type" value="Genomic_DNA"/>
</dbReference>
<sequence>MSGGSSSLGNVSRISALIVDDDPVIRKLHSAMLKSLGIQFQLAVNGKEAVDLYRSGANIHIATKELRAMGVSSIIVGVSSRCSDEEREEFISAGLDHCYAKPLTVAKIKSLLEGIKY</sequence>
<organism evidence="1 2">
    <name type="scientific">Pistacia integerrima</name>
    <dbReference type="NCBI Taxonomy" id="434235"/>
    <lineage>
        <taxon>Eukaryota</taxon>
        <taxon>Viridiplantae</taxon>
        <taxon>Streptophyta</taxon>
        <taxon>Embryophyta</taxon>
        <taxon>Tracheophyta</taxon>
        <taxon>Spermatophyta</taxon>
        <taxon>Magnoliopsida</taxon>
        <taxon>eudicotyledons</taxon>
        <taxon>Gunneridae</taxon>
        <taxon>Pentapetalae</taxon>
        <taxon>rosids</taxon>
        <taxon>malvids</taxon>
        <taxon>Sapindales</taxon>
        <taxon>Anacardiaceae</taxon>
        <taxon>Pistacia</taxon>
    </lineage>
</organism>
<evidence type="ECO:0000313" key="1">
    <source>
        <dbReference type="EMBL" id="KAJ0014539.1"/>
    </source>
</evidence>